<comment type="caution">
    <text evidence="9">Lacks conserved residue(s) required for the propagation of feature annotation.</text>
</comment>
<comment type="subcellular location">
    <subcellularLocation>
        <location evidence="1 9">Cytoplasm</location>
    </subcellularLocation>
</comment>
<feature type="site" description="Important for substrate specificity" evidence="9">
    <location>
        <position position="11"/>
    </location>
</feature>
<dbReference type="PANTHER" id="PTHR43213">
    <property type="entry name" value="BIFUNCTIONAL DTTP/UTP PYROPHOSPHATASE/METHYLTRANSFERASE PROTEIN-RELATED"/>
    <property type="match status" value="1"/>
</dbReference>
<feature type="active site" description="Proton acceptor" evidence="9">
    <location>
        <position position="68"/>
    </location>
</feature>
<dbReference type="AlphaFoldDB" id="A0A2T4IJD7"/>
<dbReference type="GO" id="GO:0009117">
    <property type="term" value="P:nucleotide metabolic process"/>
    <property type="evidence" value="ECO:0007669"/>
    <property type="project" value="UniProtKB-KW"/>
</dbReference>
<comment type="cofactor">
    <cofactor evidence="9">
        <name>a divalent metal cation</name>
        <dbReference type="ChEBI" id="CHEBI:60240"/>
    </cofactor>
</comment>
<protein>
    <recommendedName>
        <fullName evidence="8 9">7-methyl-GTP pyrophosphatase</fullName>
        <shortName evidence="9">m(7)GTP pyrophosphatase</shortName>
        <ecNumber evidence="9">3.6.1.-</ecNumber>
    </recommendedName>
</protein>
<keyword evidence="4 9" id="KW-0546">Nucleotide metabolism</keyword>
<name>A0A2T4IJD7_9RHOO</name>
<dbReference type="GO" id="GO:0047429">
    <property type="term" value="F:nucleoside triphosphate diphosphatase activity"/>
    <property type="evidence" value="ECO:0007669"/>
    <property type="project" value="InterPro"/>
</dbReference>
<dbReference type="GO" id="GO:0005737">
    <property type="term" value="C:cytoplasm"/>
    <property type="evidence" value="ECO:0007669"/>
    <property type="project" value="UniProtKB-SubCell"/>
</dbReference>
<dbReference type="RefSeq" id="WP_107491647.1">
    <property type="nucleotide sequence ID" value="NZ_PZKC01000001.1"/>
</dbReference>
<evidence type="ECO:0000256" key="6">
    <source>
        <dbReference type="ARBA" id="ARBA00053369"/>
    </source>
</evidence>
<organism evidence="10 11">
    <name type="scientific">Pseudothauera lacus</name>
    <dbReference type="NCBI Taxonomy" id="2136175"/>
    <lineage>
        <taxon>Bacteria</taxon>
        <taxon>Pseudomonadati</taxon>
        <taxon>Pseudomonadota</taxon>
        <taxon>Betaproteobacteria</taxon>
        <taxon>Rhodocyclales</taxon>
        <taxon>Zoogloeaceae</taxon>
        <taxon>Pseudothauera</taxon>
    </lineage>
</organism>
<dbReference type="SUPFAM" id="SSF52972">
    <property type="entry name" value="ITPase-like"/>
    <property type="match status" value="1"/>
</dbReference>
<keyword evidence="2 9" id="KW-0963">Cytoplasm</keyword>
<reference evidence="10 11" key="2">
    <citation type="submission" date="2018-04" db="EMBL/GenBank/DDBJ databases">
        <title>Thauera lacus sp. nov., isolated from an saline lake in Inner Mongolia, China.</title>
        <authorList>
            <person name="Liang Q.-Y."/>
        </authorList>
    </citation>
    <scope>NUCLEOTIDE SEQUENCE [LARGE SCALE GENOMIC DNA]</scope>
    <source>
        <strain evidence="10 11">D20</strain>
    </source>
</reference>
<proteinExistence type="inferred from homology"/>
<evidence type="ECO:0000256" key="4">
    <source>
        <dbReference type="ARBA" id="ARBA00023080"/>
    </source>
</evidence>
<sequence>MKIILASTSAYRRMLLERLALPFETDRPEVDETPLPGETPPQTAERLAVEKARAVAGRHPGALVIGSDQVAHIGSEVFGKPGTVERAVAQLQRMRGQTVVFHTALALINTTSGRVQCTGVPTIVRMRRYSDDEIVRYVDKERPLDCAGSAKSEGLGITLLDALSGDDPTALVGLPLIELSRMLRNEGLALP</sequence>
<evidence type="ECO:0000256" key="2">
    <source>
        <dbReference type="ARBA" id="ARBA00022490"/>
    </source>
</evidence>
<dbReference type="NCBIfam" id="TIGR00172">
    <property type="entry name" value="maf"/>
    <property type="match status" value="1"/>
</dbReference>
<reference evidence="10 11" key="1">
    <citation type="submission" date="2018-03" db="EMBL/GenBank/DDBJ databases">
        <authorList>
            <person name="Keele B.F."/>
        </authorList>
    </citation>
    <scope>NUCLEOTIDE SEQUENCE [LARGE SCALE GENOMIC DNA]</scope>
    <source>
        <strain evidence="10 11">D20</strain>
    </source>
</reference>
<dbReference type="EMBL" id="PZKC01000001">
    <property type="protein sequence ID" value="PTD97887.1"/>
    <property type="molecule type" value="Genomic_DNA"/>
</dbReference>
<dbReference type="HAMAP" id="MF_00528">
    <property type="entry name" value="Maf"/>
    <property type="match status" value="1"/>
</dbReference>
<dbReference type="EC" id="3.6.1.-" evidence="9"/>
<evidence type="ECO:0000313" key="10">
    <source>
        <dbReference type="EMBL" id="PTD97887.1"/>
    </source>
</evidence>
<evidence type="ECO:0000256" key="3">
    <source>
        <dbReference type="ARBA" id="ARBA00022801"/>
    </source>
</evidence>
<comment type="catalytic activity">
    <reaction evidence="5 9">
        <text>N(7)-methyl-GTP + H2O = N(7)-methyl-GMP + diphosphate + H(+)</text>
        <dbReference type="Rhea" id="RHEA:58744"/>
        <dbReference type="ChEBI" id="CHEBI:15377"/>
        <dbReference type="ChEBI" id="CHEBI:15378"/>
        <dbReference type="ChEBI" id="CHEBI:33019"/>
        <dbReference type="ChEBI" id="CHEBI:58285"/>
        <dbReference type="ChEBI" id="CHEBI:87133"/>
    </reaction>
</comment>
<dbReference type="PIRSF" id="PIRSF006305">
    <property type="entry name" value="Maf"/>
    <property type="match status" value="1"/>
</dbReference>
<dbReference type="Gene3D" id="3.90.950.10">
    <property type="match status" value="1"/>
</dbReference>
<dbReference type="Pfam" id="PF02545">
    <property type="entry name" value="Maf"/>
    <property type="match status" value="1"/>
</dbReference>
<evidence type="ECO:0000313" key="11">
    <source>
        <dbReference type="Proteomes" id="UP000241193"/>
    </source>
</evidence>
<comment type="similarity">
    <text evidence="7 9">Belongs to the Maf family. YceF subfamily.</text>
</comment>
<dbReference type="Proteomes" id="UP000241193">
    <property type="component" value="Unassembled WGS sequence"/>
</dbReference>
<gene>
    <name evidence="10" type="ORF">C8261_00225</name>
</gene>
<feature type="site" description="Important for substrate specificity" evidence="9">
    <location>
        <position position="153"/>
    </location>
</feature>
<evidence type="ECO:0000256" key="9">
    <source>
        <dbReference type="HAMAP-Rule" id="MF_00528"/>
    </source>
</evidence>
<comment type="function">
    <text evidence="6 9">Nucleoside triphosphate pyrophosphatase that hydrolyzes 7-methyl-GTP (m(7)GTP). May have a dual role in cell division arrest and in preventing the incorporation of modified nucleotides into cellular nucleic acids.</text>
</comment>
<dbReference type="InterPro" id="IPR029001">
    <property type="entry name" value="ITPase-like_fam"/>
</dbReference>
<evidence type="ECO:0000256" key="5">
    <source>
        <dbReference type="ARBA" id="ARBA00050213"/>
    </source>
</evidence>
<dbReference type="InterPro" id="IPR003697">
    <property type="entry name" value="Maf-like"/>
</dbReference>
<keyword evidence="11" id="KW-1185">Reference proteome</keyword>
<accession>A0A2T4IJD7</accession>
<dbReference type="OrthoDB" id="9813694at2"/>
<dbReference type="FunFam" id="3.90.950.10:FF:000005">
    <property type="entry name" value="7-methyl-GTP pyrophosphatase"/>
    <property type="match status" value="1"/>
</dbReference>
<dbReference type="PANTHER" id="PTHR43213:SF10">
    <property type="entry name" value="7-METHYL-GTP PYROPHOSPHATASE"/>
    <property type="match status" value="1"/>
</dbReference>
<evidence type="ECO:0000256" key="7">
    <source>
        <dbReference type="ARBA" id="ARBA00060749"/>
    </source>
</evidence>
<comment type="caution">
    <text evidence="10">The sequence shown here is derived from an EMBL/GenBank/DDBJ whole genome shotgun (WGS) entry which is preliminary data.</text>
</comment>
<dbReference type="CDD" id="cd00555">
    <property type="entry name" value="Maf"/>
    <property type="match status" value="1"/>
</dbReference>
<feature type="site" description="Important for substrate specificity" evidence="9">
    <location>
        <position position="69"/>
    </location>
</feature>
<keyword evidence="3 9" id="KW-0378">Hydrolase</keyword>
<evidence type="ECO:0000256" key="1">
    <source>
        <dbReference type="ARBA" id="ARBA00004496"/>
    </source>
</evidence>
<evidence type="ECO:0000256" key="8">
    <source>
        <dbReference type="ARBA" id="ARBA00068163"/>
    </source>
</evidence>